<name>A0A0D2CVD0_9EURO</name>
<gene>
    <name evidence="2" type="ORF">PV04_04991</name>
</gene>
<dbReference type="AlphaFoldDB" id="A0A0D2CVD0"/>
<organism evidence="2 3">
    <name type="scientific">Phialophora macrospora</name>
    <dbReference type="NCBI Taxonomy" id="1851006"/>
    <lineage>
        <taxon>Eukaryota</taxon>
        <taxon>Fungi</taxon>
        <taxon>Dikarya</taxon>
        <taxon>Ascomycota</taxon>
        <taxon>Pezizomycotina</taxon>
        <taxon>Eurotiomycetes</taxon>
        <taxon>Chaetothyriomycetidae</taxon>
        <taxon>Chaetothyriales</taxon>
        <taxon>Herpotrichiellaceae</taxon>
        <taxon>Phialophora</taxon>
    </lineage>
</organism>
<dbReference type="Proteomes" id="UP000054266">
    <property type="component" value="Unassembled WGS sequence"/>
</dbReference>
<feature type="compositionally biased region" description="Polar residues" evidence="1">
    <location>
        <begin position="53"/>
        <end position="91"/>
    </location>
</feature>
<evidence type="ECO:0000313" key="3">
    <source>
        <dbReference type="Proteomes" id="UP000054266"/>
    </source>
</evidence>
<dbReference type="HOGENOM" id="CLU_381725_0_0_1"/>
<keyword evidence="3" id="KW-1185">Reference proteome</keyword>
<proteinExistence type="predicted"/>
<protein>
    <submittedName>
        <fullName evidence="2">Uncharacterized protein</fullName>
    </submittedName>
</protein>
<evidence type="ECO:0000313" key="2">
    <source>
        <dbReference type="EMBL" id="KIW69096.1"/>
    </source>
</evidence>
<dbReference type="EMBL" id="KN846958">
    <property type="protein sequence ID" value="KIW69096.1"/>
    <property type="molecule type" value="Genomic_DNA"/>
</dbReference>
<feature type="region of interest" description="Disordered" evidence="1">
    <location>
        <begin position="595"/>
        <end position="631"/>
    </location>
</feature>
<feature type="region of interest" description="Disordered" evidence="1">
    <location>
        <begin position="1"/>
        <end position="103"/>
    </location>
</feature>
<feature type="compositionally biased region" description="Polar residues" evidence="1">
    <location>
        <begin position="1"/>
        <end position="19"/>
    </location>
</feature>
<sequence length="793" mass="87442">MQARSMSVRQRTLQITSTLDAPRENARRPSLSENRSISEESLQPANDRRLQAPTPTCDSVSQSSTGPDNTSSLSSPAFQHSRSASYSTAATEPSPIDPSKLRKLGPLHEHLETIRKYTPSRVARDIWTASALEFGANDTVDDENREAGDHSKSWTFWEKMVNTADALGTARYLDNAFDLHYVCFVEIFTDTGRRLSHWDSPTEVAGQLSQDQMASKVIASTPVLLQLLTRAVIGAARSCTTSANSKLARVMLDAAHCVLRQMKSATRVRALLILFDVYRNTLIELWHAQNTPDTPKVLDRDNASSPVSPKSARLDQEFSLDDLVWFIHPAILNREYLVVSTHLLNLSRYRRSWLSLPARSTAWDKPVAEFVRNMAIPSKTSQAWVRLVQERPPPEPPDFIDAYMREAKAFLQWCMNAVFEGQAILNGGFADQSPSSHVVSRDALDDARLTLYWFFVSRKKPLDFQPARSSDSLASSLPKFPHSDNAHTTFDAFWVLSSFVFGFCAPEALPTSLRSMSEHTLTKLNQIMQWPHGFVWYYLQQTIRHASKLHTDGDFLQQENVERKYIDLAILGADHPGRDDDPTIQVAAELHPQPLPEFNDAASSNHAPSPTELTKSHTRSPSKVTFAESAVSSYSPTAKSSKRRWLKRLSLSGIGVASVASIQTPSTNRFSMSRSRADSPTLSTPIKAKAAKASRQAAEPINTAAAAAAADTHIVEEFPGDYAAIAPDLLSSTTCGVEDPLRSNIPSTATTTDSGGAIMTGALPIGSADKISSLVQSTEIHLPEGRPPFVVLH</sequence>
<accession>A0A0D2CVD0</accession>
<evidence type="ECO:0000256" key="1">
    <source>
        <dbReference type="SAM" id="MobiDB-lite"/>
    </source>
</evidence>
<feature type="compositionally biased region" description="Polar residues" evidence="1">
    <location>
        <begin position="601"/>
        <end position="623"/>
    </location>
</feature>
<feature type="compositionally biased region" description="Polar residues" evidence="1">
    <location>
        <begin position="31"/>
        <end position="44"/>
    </location>
</feature>
<reference evidence="2 3" key="1">
    <citation type="submission" date="2015-01" db="EMBL/GenBank/DDBJ databases">
        <title>The Genome Sequence of Capronia semiimmersa CBS27337.</title>
        <authorList>
            <consortium name="The Broad Institute Genomics Platform"/>
            <person name="Cuomo C."/>
            <person name="de Hoog S."/>
            <person name="Gorbushina A."/>
            <person name="Stielow B."/>
            <person name="Teixiera M."/>
            <person name="Abouelleil A."/>
            <person name="Chapman S.B."/>
            <person name="Priest M."/>
            <person name="Young S.K."/>
            <person name="Wortman J."/>
            <person name="Nusbaum C."/>
            <person name="Birren B."/>
        </authorList>
    </citation>
    <scope>NUCLEOTIDE SEQUENCE [LARGE SCALE GENOMIC DNA]</scope>
    <source>
        <strain evidence="2 3">CBS 27337</strain>
    </source>
</reference>